<protein>
    <submittedName>
        <fullName evidence="1">Uncharacterized protein</fullName>
    </submittedName>
</protein>
<accession>A0ABQ9GH80</accession>
<comment type="caution">
    <text evidence="1">The sequence shown here is derived from an EMBL/GenBank/DDBJ whole genome shotgun (WGS) entry which is preliminary data.</text>
</comment>
<name>A0ABQ9GH80_9NEOP</name>
<proteinExistence type="predicted"/>
<gene>
    <name evidence="1" type="ORF">PR048_027695</name>
</gene>
<dbReference type="EMBL" id="JARBHB010000012">
    <property type="protein sequence ID" value="KAJ8871378.1"/>
    <property type="molecule type" value="Genomic_DNA"/>
</dbReference>
<keyword evidence="2" id="KW-1185">Reference proteome</keyword>
<organism evidence="1 2">
    <name type="scientific">Dryococelus australis</name>
    <dbReference type="NCBI Taxonomy" id="614101"/>
    <lineage>
        <taxon>Eukaryota</taxon>
        <taxon>Metazoa</taxon>
        <taxon>Ecdysozoa</taxon>
        <taxon>Arthropoda</taxon>
        <taxon>Hexapoda</taxon>
        <taxon>Insecta</taxon>
        <taxon>Pterygota</taxon>
        <taxon>Neoptera</taxon>
        <taxon>Polyneoptera</taxon>
        <taxon>Phasmatodea</taxon>
        <taxon>Verophasmatodea</taxon>
        <taxon>Anareolatae</taxon>
        <taxon>Phasmatidae</taxon>
        <taxon>Eurycanthinae</taxon>
        <taxon>Dryococelus</taxon>
    </lineage>
</organism>
<reference evidence="1 2" key="1">
    <citation type="submission" date="2023-02" db="EMBL/GenBank/DDBJ databases">
        <title>LHISI_Scaffold_Assembly.</title>
        <authorList>
            <person name="Stuart O.P."/>
            <person name="Cleave R."/>
            <person name="Magrath M.J.L."/>
            <person name="Mikheyev A.S."/>
        </authorList>
    </citation>
    <scope>NUCLEOTIDE SEQUENCE [LARGE SCALE GENOMIC DNA]</scope>
    <source>
        <strain evidence="1">Daus_M_001</strain>
        <tissue evidence="1">Leg muscle</tissue>
    </source>
</reference>
<evidence type="ECO:0000313" key="1">
    <source>
        <dbReference type="EMBL" id="KAJ8871378.1"/>
    </source>
</evidence>
<evidence type="ECO:0000313" key="2">
    <source>
        <dbReference type="Proteomes" id="UP001159363"/>
    </source>
</evidence>
<sequence length="127" mass="14758">MMNLLSMWTRKRHSKELHFLHIGLYHHENDDDQQKCKDLQLALTYEGHHDVDGTQLHQELIVLHSLCDAAKSLNGLLEVHIKVHLYKQPLLELSKFNCCTSNSTHTSCDCCVWGKELLKIKKLLRTT</sequence>
<dbReference type="Proteomes" id="UP001159363">
    <property type="component" value="Chromosome 11"/>
</dbReference>